<gene>
    <name evidence="1" type="ORF">MNBD_ALPHA11-331</name>
</gene>
<reference evidence="1" key="1">
    <citation type="submission" date="2018-06" db="EMBL/GenBank/DDBJ databases">
        <authorList>
            <person name="Zhirakovskaya E."/>
        </authorList>
    </citation>
    <scope>NUCLEOTIDE SEQUENCE</scope>
</reference>
<proteinExistence type="predicted"/>
<dbReference type="AlphaFoldDB" id="A0A3B0TWG5"/>
<feature type="non-terminal residue" evidence="1">
    <location>
        <position position="20"/>
    </location>
</feature>
<dbReference type="EMBL" id="UOEQ01000104">
    <property type="protein sequence ID" value="VAW16509.1"/>
    <property type="molecule type" value="Genomic_DNA"/>
</dbReference>
<accession>A0A3B0TWG5</accession>
<name>A0A3B0TWG5_9ZZZZ</name>
<evidence type="ECO:0000313" key="1">
    <source>
        <dbReference type="EMBL" id="VAW16509.1"/>
    </source>
</evidence>
<sequence>MVGYSDKTLESIEDWDMDRV</sequence>
<protein>
    <submittedName>
        <fullName evidence="1">Uncharacterized protein</fullName>
    </submittedName>
</protein>
<organism evidence="1">
    <name type="scientific">hydrothermal vent metagenome</name>
    <dbReference type="NCBI Taxonomy" id="652676"/>
    <lineage>
        <taxon>unclassified sequences</taxon>
        <taxon>metagenomes</taxon>
        <taxon>ecological metagenomes</taxon>
    </lineage>
</organism>